<organism evidence="3 4">
    <name type="scientific">Winogradskya consettensis</name>
    <dbReference type="NCBI Taxonomy" id="113560"/>
    <lineage>
        <taxon>Bacteria</taxon>
        <taxon>Bacillati</taxon>
        <taxon>Actinomycetota</taxon>
        <taxon>Actinomycetes</taxon>
        <taxon>Micromonosporales</taxon>
        <taxon>Micromonosporaceae</taxon>
        <taxon>Winogradskya</taxon>
    </lineage>
</organism>
<comment type="caution">
    <text evidence="3">The sequence shown here is derived from an EMBL/GenBank/DDBJ whole genome shotgun (WGS) entry which is preliminary data.</text>
</comment>
<reference evidence="3" key="1">
    <citation type="submission" date="2021-03" db="EMBL/GenBank/DDBJ databases">
        <title>Whole genome shotgun sequence of Actinoplanes consettensis NBRC 14913.</title>
        <authorList>
            <person name="Komaki H."/>
            <person name="Tamura T."/>
        </authorList>
    </citation>
    <scope>NUCLEOTIDE SEQUENCE</scope>
    <source>
        <strain evidence="3">NBRC 14913</strain>
    </source>
</reference>
<dbReference type="AlphaFoldDB" id="A0A919VNS9"/>
<feature type="region of interest" description="Disordered" evidence="1">
    <location>
        <begin position="57"/>
        <end position="87"/>
    </location>
</feature>
<keyword evidence="4" id="KW-1185">Reference proteome</keyword>
<evidence type="ECO:0000256" key="2">
    <source>
        <dbReference type="SAM" id="Phobius"/>
    </source>
</evidence>
<dbReference type="RefSeq" id="WP_212998136.1">
    <property type="nucleotide sequence ID" value="NZ_BAAATW010000007.1"/>
</dbReference>
<feature type="transmembrane region" description="Helical" evidence="2">
    <location>
        <begin position="6"/>
        <end position="24"/>
    </location>
</feature>
<evidence type="ECO:0000313" key="4">
    <source>
        <dbReference type="Proteomes" id="UP000680865"/>
    </source>
</evidence>
<dbReference type="EMBL" id="BOQP01000016">
    <property type="protein sequence ID" value="GIM73089.1"/>
    <property type="molecule type" value="Genomic_DNA"/>
</dbReference>
<keyword evidence="2" id="KW-0472">Membrane</keyword>
<dbReference type="Proteomes" id="UP000680865">
    <property type="component" value="Unassembled WGS sequence"/>
</dbReference>
<proteinExistence type="predicted"/>
<keyword evidence="2" id="KW-1133">Transmembrane helix</keyword>
<keyword evidence="2" id="KW-0812">Transmembrane</keyword>
<accession>A0A919VNS9</accession>
<evidence type="ECO:0000313" key="3">
    <source>
        <dbReference type="EMBL" id="GIM73089.1"/>
    </source>
</evidence>
<feature type="compositionally biased region" description="Basic and acidic residues" evidence="1">
    <location>
        <begin position="72"/>
        <end position="87"/>
    </location>
</feature>
<protein>
    <submittedName>
        <fullName evidence="3">Uncharacterized protein</fullName>
    </submittedName>
</protein>
<gene>
    <name evidence="3" type="ORF">Aco04nite_33570</name>
</gene>
<name>A0A919VNS9_9ACTN</name>
<sequence length="87" mass="9075">MAIVLLILGVANFLAVVMLIIYDLTSGVRARYRRARDLDAVHHGVMGMVSVMRHSDLGQDASTGSSGGGGGGHDHGSFGGHDMPESL</sequence>
<evidence type="ECO:0000256" key="1">
    <source>
        <dbReference type="SAM" id="MobiDB-lite"/>
    </source>
</evidence>